<dbReference type="OrthoDB" id="28396at10239"/>
<keyword evidence="2" id="KW-1185">Reference proteome</keyword>
<reference evidence="1 2" key="1">
    <citation type="submission" date="2018-02" db="EMBL/GenBank/DDBJ databases">
        <authorList>
            <person name="Waits A.C."/>
            <person name="Pillay I."/>
            <person name="Garlena R.A."/>
            <person name="Russell D.A."/>
            <person name="Pope W.H."/>
            <person name="Jacobs-Sera D."/>
            <person name="Hatfull G.F."/>
        </authorList>
    </citation>
    <scope>NUCLEOTIDE SEQUENCE [LARGE SCALE GENOMIC DNA]</scope>
</reference>
<dbReference type="Proteomes" id="UP000240307">
    <property type="component" value="Segment"/>
</dbReference>
<dbReference type="RefSeq" id="YP_009624614.1">
    <property type="nucleotide sequence ID" value="NC_042123.1"/>
</dbReference>
<evidence type="ECO:0000313" key="1">
    <source>
        <dbReference type="EMBL" id="AVO22126.1"/>
    </source>
</evidence>
<protein>
    <submittedName>
        <fullName evidence="1">Uncharacterized protein</fullName>
    </submittedName>
</protein>
<dbReference type="EMBL" id="MH001454">
    <property type="protein sequence ID" value="AVO22126.1"/>
    <property type="molecule type" value="Genomic_DNA"/>
</dbReference>
<proteinExistence type="predicted"/>
<organism evidence="1 2">
    <name type="scientific">Gordonia phage Waits</name>
    <dbReference type="NCBI Taxonomy" id="2108120"/>
    <lineage>
        <taxon>Viruses</taxon>
        <taxon>Duplodnaviria</taxon>
        <taxon>Heunggongvirae</taxon>
        <taxon>Uroviricota</taxon>
        <taxon>Caudoviricetes</taxon>
        <taxon>Soupsvirus</taxon>
        <taxon>Soupsvirus wait</taxon>
    </lineage>
</organism>
<dbReference type="KEGG" id="vg:40101462"/>
<evidence type="ECO:0000313" key="2">
    <source>
        <dbReference type="Proteomes" id="UP000240307"/>
    </source>
</evidence>
<name>A0A2P1JSJ7_9CAUD</name>
<gene>
    <name evidence="1" type="primary">99</name>
    <name evidence="1" type="ORF">PBI_WAITS_99</name>
</gene>
<accession>A0A2P1JSJ7</accession>
<dbReference type="GeneID" id="40101462"/>
<sequence length="77" mass="8373">MSTYKLILSEIEESCGVTLEAVAELLPKVLVRDNKVYLPSGGSPALDGATARCALAEQVRFVGISKHTGYTIYEREI</sequence>